<dbReference type="RefSeq" id="WP_016421222.1">
    <property type="nucleotide sequence ID" value="NZ_FNND01000010.1"/>
</dbReference>
<dbReference type="GO" id="GO:0006633">
    <property type="term" value="P:fatty acid biosynthetic process"/>
    <property type="evidence" value="ECO:0007669"/>
    <property type="project" value="TreeGrafter"/>
</dbReference>
<dbReference type="AlphaFoldDB" id="A0A1H2ZI60"/>
<comment type="caution">
    <text evidence="3">The sequence shown here is derived from an EMBL/GenBank/DDBJ whole genome shotgun (WGS) entry which is preliminary data.</text>
</comment>
<proteinExistence type="predicted"/>
<dbReference type="GO" id="GO:0004315">
    <property type="term" value="F:3-oxoacyl-[acyl-carrier-protein] synthase activity"/>
    <property type="evidence" value="ECO:0007669"/>
    <property type="project" value="TreeGrafter"/>
</dbReference>
<dbReference type="InterPro" id="IPR000794">
    <property type="entry name" value="Beta-ketoacyl_synthase"/>
</dbReference>
<dbReference type="PANTHER" id="PTHR11712">
    <property type="entry name" value="POLYKETIDE SYNTHASE-RELATED"/>
    <property type="match status" value="1"/>
</dbReference>
<feature type="domain" description="Beta-ketoacyl synthase-like N-terminal" evidence="2">
    <location>
        <begin position="45"/>
        <end position="212"/>
    </location>
</feature>
<dbReference type="GeneID" id="85017187"/>
<dbReference type="OrthoDB" id="1404523at2"/>
<evidence type="ECO:0000313" key="3">
    <source>
        <dbReference type="EMBL" id="SDX17065.1"/>
    </source>
</evidence>
<dbReference type="Proteomes" id="UP000182771">
    <property type="component" value="Unassembled WGS sequence"/>
</dbReference>
<dbReference type="InterPro" id="IPR014030">
    <property type="entry name" value="Ketoacyl_synth_N"/>
</dbReference>
<reference evidence="3 4" key="1">
    <citation type="submission" date="2016-10" db="EMBL/GenBank/DDBJ databases">
        <authorList>
            <person name="Varghese N."/>
            <person name="Submissions S."/>
        </authorList>
    </citation>
    <scope>NUCLEOTIDE SEQUENCE [LARGE SCALE GENOMIC DNA]</scope>
    <source>
        <strain evidence="3 4">DSM 11449</strain>
    </source>
</reference>
<dbReference type="GO" id="GO:0005829">
    <property type="term" value="C:cytosol"/>
    <property type="evidence" value="ECO:0007669"/>
    <property type="project" value="TreeGrafter"/>
</dbReference>
<name>A0A1H2ZI60_9FLAO</name>
<organism evidence="3 4">
    <name type="scientific">Capnocytophaga granulosa</name>
    <dbReference type="NCBI Taxonomy" id="45242"/>
    <lineage>
        <taxon>Bacteria</taxon>
        <taxon>Pseudomonadati</taxon>
        <taxon>Bacteroidota</taxon>
        <taxon>Flavobacteriia</taxon>
        <taxon>Flavobacteriales</taxon>
        <taxon>Flavobacteriaceae</taxon>
        <taxon>Capnocytophaga</taxon>
    </lineage>
</organism>
<dbReference type="EMBL" id="FNND01000010">
    <property type="protein sequence ID" value="SDX17065.1"/>
    <property type="molecule type" value="Genomic_DNA"/>
</dbReference>
<dbReference type="InterPro" id="IPR016039">
    <property type="entry name" value="Thiolase-like"/>
</dbReference>
<evidence type="ECO:0000313" key="4">
    <source>
        <dbReference type="Proteomes" id="UP000182771"/>
    </source>
</evidence>
<accession>A0A1H2ZI60</accession>
<sequence length="354" mass="39232">MSSTFINGLSCISAQPSFSGDFPMQFCENSKEAVLFAMEPPYKDYIPPAAIRRMSKSVKMGMVAASVALKQAHLTPQAIFVGTGMGCLQDSEKFLKTLLDNQEQHLTPTAFIQSTHNTVAGQIAINLQCKGMNLTYVNGACSFESALLEAKMHMEQGQLQHILVGGIDEHSPHTTYLYELAGIIKDKAMLPCPIMQPNSNGIRLGEGATFFALSDTYSEQTVAELLNVEIRYHLTPNKVEAFVSDFLSQNGLYLADIDLVVSGRGENQEDKPYFDAFESLFPSTPILIYKHLMGEFFTASASGVYVACSACNYSELPAILQAYPERRPQHPIRYVLLYNQYLGKEHSLVLLRKK</sequence>
<dbReference type="PANTHER" id="PTHR11712:SF336">
    <property type="entry name" value="3-OXOACYL-[ACYL-CARRIER-PROTEIN] SYNTHASE, MITOCHONDRIAL"/>
    <property type="match status" value="1"/>
</dbReference>
<gene>
    <name evidence="3" type="ORF">SAMN05444420_11055</name>
</gene>
<dbReference type="SUPFAM" id="SSF53901">
    <property type="entry name" value="Thiolase-like"/>
    <property type="match status" value="1"/>
</dbReference>
<dbReference type="Gene3D" id="3.40.47.10">
    <property type="match status" value="1"/>
</dbReference>
<keyword evidence="4" id="KW-1185">Reference proteome</keyword>
<keyword evidence="1" id="KW-0808">Transferase</keyword>
<protein>
    <submittedName>
        <fullName evidence="3">3-oxoacyl-(Acyl-carrier-protein) synthase</fullName>
    </submittedName>
</protein>
<evidence type="ECO:0000256" key="1">
    <source>
        <dbReference type="ARBA" id="ARBA00022679"/>
    </source>
</evidence>
<evidence type="ECO:0000259" key="2">
    <source>
        <dbReference type="Pfam" id="PF00109"/>
    </source>
</evidence>
<dbReference type="Pfam" id="PF00109">
    <property type="entry name" value="ketoacyl-synt"/>
    <property type="match status" value="1"/>
</dbReference>